<name>A0ABY9IAI4_9ACTN</name>
<reference evidence="2 3" key="1">
    <citation type="submission" date="2023-03" db="EMBL/GenBank/DDBJ databases">
        <title>Isolation and description of six Streptomyces strains from soil environments, able to metabolize different microbial glucans.</title>
        <authorList>
            <person name="Widen T."/>
            <person name="Larsbrink J."/>
        </authorList>
    </citation>
    <scope>NUCLEOTIDE SEQUENCE [LARGE SCALE GENOMIC DNA]</scope>
    <source>
        <strain evidence="2 3">Mut2</strain>
    </source>
</reference>
<evidence type="ECO:0000313" key="2">
    <source>
        <dbReference type="EMBL" id="WLQ43674.1"/>
    </source>
</evidence>
<proteinExistence type="predicted"/>
<keyword evidence="3" id="KW-1185">Reference proteome</keyword>
<organism evidence="2 3">
    <name type="scientific">Streptomyces laculatispora</name>
    <dbReference type="NCBI Taxonomy" id="887464"/>
    <lineage>
        <taxon>Bacteria</taxon>
        <taxon>Bacillati</taxon>
        <taxon>Actinomycetota</taxon>
        <taxon>Actinomycetes</taxon>
        <taxon>Kitasatosporales</taxon>
        <taxon>Streptomycetaceae</taxon>
        <taxon>Streptomyces</taxon>
    </lineage>
</organism>
<accession>A0ABY9IAI4</accession>
<sequence>MVTLDFRRELGSSVEVFIDLHANACIHEEEAGMRRAGMGPGAEARRGRPIRKEATALHSRVRG</sequence>
<protein>
    <submittedName>
        <fullName evidence="2">Uncharacterized protein</fullName>
    </submittedName>
</protein>
<dbReference type="Proteomes" id="UP001229952">
    <property type="component" value="Chromosome"/>
</dbReference>
<feature type="region of interest" description="Disordered" evidence="1">
    <location>
        <begin position="33"/>
        <end position="63"/>
    </location>
</feature>
<gene>
    <name evidence="2" type="ORF">P8A22_29395</name>
</gene>
<dbReference type="EMBL" id="CP120992">
    <property type="protein sequence ID" value="WLQ43674.1"/>
    <property type="molecule type" value="Genomic_DNA"/>
</dbReference>
<evidence type="ECO:0000313" key="3">
    <source>
        <dbReference type="Proteomes" id="UP001229952"/>
    </source>
</evidence>
<evidence type="ECO:0000256" key="1">
    <source>
        <dbReference type="SAM" id="MobiDB-lite"/>
    </source>
</evidence>
<dbReference type="RefSeq" id="WP_306091146.1">
    <property type="nucleotide sequence ID" value="NZ_CP120992.1"/>
</dbReference>
<feature type="compositionally biased region" description="Basic and acidic residues" evidence="1">
    <location>
        <begin position="43"/>
        <end position="55"/>
    </location>
</feature>